<dbReference type="RefSeq" id="WP_313792270.1">
    <property type="nucleotide sequence ID" value="NZ_CP102453.1"/>
</dbReference>
<accession>A0ABY5P243</accession>
<dbReference type="Pfam" id="PF05107">
    <property type="entry name" value="Cas_Cas7"/>
    <property type="match status" value="1"/>
</dbReference>
<dbReference type="NCBIfam" id="TIGR02589">
    <property type="entry name" value="cas_Csd2"/>
    <property type="match status" value="1"/>
</dbReference>
<protein>
    <submittedName>
        <fullName evidence="1">Type I-C CRISPR-associated protein Cas7/Csd2</fullName>
    </submittedName>
</protein>
<dbReference type="Proteomes" id="UP001315967">
    <property type="component" value="Chromosome"/>
</dbReference>
<dbReference type="InterPro" id="IPR006482">
    <property type="entry name" value="Cas7_Csh2/Csh2"/>
</dbReference>
<name>A0ABY5P243_9LACT</name>
<dbReference type="NCBIfam" id="TIGR01595">
    <property type="entry name" value="cas_CT1132"/>
    <property type="match status" value="1"/>
</dbReference>
<proteinExistence type="predicted"/>
<organism evidence="1 2">
    <name type="scientific">Fundicoccus culcitae</name>
    <dbReference type="NCBI Taxonomy" id="2969821"/>
    <lineage>
        <taxon>Bacteria</taxon>
        <taxon>Bacillati</taxon>
        <taxon>Bacillota</taxon>
        <taxon>Bacilli</taxon>
        <taxon>Lactobacillales</taxon>
        <taxon>Aerococcaceae</taxon>
        <taxon>Fundicoccus</taxon>
    </lineage>
</organism>
<evidence type="ECO:0000313" key="1">
    <source>
        <dbReference type="EMBL" id="UUX32771.1"/>
    </source>
</evidence>
<gene>
    <name evidence="1" type="primary">cas7c</name>
    <name evidence="1" type="ORF">NRE15_07515</name>
</gene>
<evidence type="ECO:0000313" key="2">
    <source>
        <dbReference type="Proteomes" id="UP001315967"/>
    </source>
</evidence>
<dbReference type="EMBL" id="CP102453">
    <property type="protein sequence ID" value="UUX32771.1"/>
    <property type="molecule type" value="Genomic_DNA"/>
</dbReference>
<keyword evidence="2" id="KW-1185">Reference proteome</keyword>
<dbReference type="InterPro" id="IPR013418">
    <property type="entry name" value="CRISPR-assoc_prot_Cas7/Csd2"/>
</dbReference>
<reference evidence="1 2" key="1">
    <citation type="submission" date="2022-08" db="EMBL/GenBank/DDBJ databases">
        <title>Aerococcaceae sp. nov isolated from spoiled eye mask.</title>
        <authorList>
            <person name="Zhou G."/>
            <person name="Xie X.-B."/>
            <person name="Shi Q.-S."/>
            <person name="Wang Y.-S."/>
            <person name="Wen X."/>
            <person name="Peng H."/>
            <person name="Yang X.-J."/>
            <person name="Tao H.-B."/>
            <person name="Huang X.-M."/>
        </authorList>
    </citation>
    <scope>NUCLEOTIDE SEQUENCE [LARGE SCALE GENOMIC DNA]</scope>
    <source>
        <strain evidence="2">DM20194951</strain>
    </source>
</reference>
<sequence length="285" mass="31914">MALQNKIDFIATIEVINANPNGDPLNNNSPRINFDGYGIISDVALKRKIRNRLQNMGKNIFVQSKDRIEDGHVSLKARYLDKFGKDVVEDSNVYAESCKEWIDVRSFGQVMTFGKIKGDKGTSIGIRGPVSIGISQSLSPVTNIDMQITRSIMGDTASDTMGLKHYVEHGVYLLKGSINPFFAEKTGFTEEDANLIKEALRTLFINDSSAARPEGSMSVRDLYWIKHPGELGVKSSGQIFNSIEYNKELDSFGQFEYEEYNFKLNSDFVKELEDANVTVELIEGQ</sequence>